<organism evidence="1 2">
    <name type="scientific">Romanomermis culicivorax</name>
    <name type="common">Nematode worm</name>
    <dbReference type="NCBI Taxonomy" id="13658"/>
    <lineage>
        <taxon>Eukaryota</taxon>
        <taxon>Metazoa</taxon>
        <taxon>Ecdysozoa</taxon>
        <taxon>Nematoda</taxon>
        <taxon>Enoplea</taxon>
        <taxon>Dorylaimia</taxon>
        <taxon>Mermithida</taxon>
        <taxon>Mermithoidea</taxon>
        <taxon>Mermithidae</taxon>
        <taxon>Romanomermis</taxon>
    </lineage>
</organism>
<accession>A0A915JRJ4</accession>
<evidence type="ECO:0000313" key="1">
    <source>
        <dbReference type="Proteomes" id="UP000887565"/>
    </source>
</evidence>
<reference evidence="2" key="1">
    <citation type="submission" date="2022-11" db="UniProtKB">
        <authorList>
            <consortium name="WormBaseParasite"/>
        </authorList>
    </citation>
    <scope>IDENTIFICATION</scope>
</reference>
<dbReference type="AlphaFoldDB" id="A0A915JRJ4"/>
<evidence type="ECO:0000313" key="2">
    <source>
        <dbReference type="WBParaSite" id="nRc.2.0.1.t28738-RA"/>
    </source>
</evidence>
<dbReference type="Proteomes" id="UP000887565">
    <property type="component" value="Unplaced"/>
</dbReference>
<name>A0A915JRJ4_ROMCU</name>
<dbReference type="WBParaSite" id="nRc.2.0.1.t28738-RA">
    <property type="protein sequence ID" value="nRc.2.0.1.t28738-RA"/>
    <property type="gene ID" value="nRc.2.0.1.g28738"/>
</dbReference>
<protein>
    <submittedName>
        <fullName evidence="2">Uncharacterized protein</fullName>
    </submittedName>
</protein>
<proteinExistence type="predicted"/>
<sequence>MLESKKLLYDERYLKELFTAAKDYYQIIYSKKGGDCVKSYLPKIRCPTLLIELQLDYFCEKIQSDIMKQEIKSLVK</sequence>
<keyword evidence="1" id="KW-1185">Reference proteome</keyword>